<dbReference type="GeneID" id="19957911"/>
<evidence type="ECO:0000313" key="3">
    <source>
        <dbReference type="Proteomes" id="UP000030762"/>
    </source>
</evidence>
<evidence type="ECO:0000313" key="2">
    <source>
        <dbReference type="EMBL" id="EQC24926.1"/>
    </source>
</evidence>
<feature type="region of interest" description="Disordered" evidence="1">
    <location>
        <begin position="181"/>
        <end position="255"/>
    </location>
</feature>
<dbReference type="OrthoDB" id="71881at2759"/>
<feature type="compositionally biased region" description="Polar residues" evidence="1">
    <location>
        <begin position="63"/>
        <end position="76"/>
    </location>
</feature>
<feature type="compositionally biased region" description="Polar residues" evidence="1">
    <location>
        <begin position="233"/>
        <end position="243"/>
    </location>
</feature>
<dbReference type="Proteomes" id="UP000030762">
    <property type="component" value="Unassembled WGS sequence"/>
</dbReference>
<keyword evidence="3" id="KW-1185">Reference proteome</keyword>
<accession>T0PRV2</accession>
<gene>
    <name evidence="2" type="ORF">SDRG_17184</name>
</gene>
<reference evidence="2 3" key="1">
    <citation type="submission" date="2012-04" db="EMBL/GenBank/DDBJ databases">
        <title>The Genome Sequence of Saprolegnia declina VS20.</title>
        <authorList>
            <consortium name="The Broad Institute Genome Sequencing Platform"/>
            <person name="Russ C."/>
            <person name="Nusbaum C."/>
            <person name="Tyler B."/>
            <person name="van West P."/>
            <person name="Dieguez-Uribeondo J."/>
            <person name="de Bruijn I."/>
            <person name="Tripathy S."/>
            <person name="Jiang R."/>
            <person name="Young S.K."/>
            <person name="Zeng Q."/>
            <person name="Gargeya S."/>
            <person name="Fitzgerald M."/>
            <person name="Haas B."/>
            <person name="Abouelleil A."/>
            <person name="Alvarado L."/>
            <person name="Arachchi H.M."/>
            <person name="Berlin A."/>
            <person name="Chapman S.B."/>
            <person name="Goldberg J."/>
            <person name="Griggs A."/>
            <person name="Gujja S."/>
            <person name="Hansen M."/>
            <person name="Howarth C."/>
            <person name="Imamovic A."/>
            <person name="Larimer J."/>
            <person name="McCowen C."/>
            <person name="Montmayeur A."/>
            <person name="Murphy C."/>
            <person name="Neiman D."/>
            <person name="Pearson M."/>
            <person name="Priest M."/>
            <person name="Roberts A."/>
            <person name="Saif S."/>
            <person name="Shea T."/>
            <person name="Sisk P."/>
            <person name="Sykes S."/>
            <person name="Wortman J."/>
            <person name="Nusbaum C."/>
            <person name="Birren B."/>
        </authorList>
    </citation>
    <scope>NUCLEOTIDE SEQUENCE [LARGE SCALE GENOMIC DNA]</scope>
    <source>
        <strain evidence="2 3">VS20</strain>
    </source>
</reference>
<evidence type="ECO:0000256" key="1">
    <source>
        <dbReference type="SAM" id="MobiDB-lite"/>
    </source>
</evidence>
<organism evidence="2 3">
    <name type="scientific">Saprolegnia diclina (strain VS20)</name>
    <dbReference type="NCBI Taxonomy" id="1156394"/>
    <lineage>
        <taxon>Eukaryota</taxon>
        <taxon>Sar</taxon>
        <taxon>Stramenopiles</taxon>
        <taxon>Oomycota</taxon>
        <taxon>Saprolegniomycetes</taxon>
        <taxon>Saprolegniales</taxon>
        <taxon>Saprolegniaceae</taxon>
        <taxon>Saprolegnia</taxon>
    </lineage>
</organism>
<protein>
    <submittedName>
        <fullName evidence="2">Uncharacterized protein</fullName>
    </submittedName>
</protein>
<sequence length="255" mass="27673">MPSRRSAPPKPTVLSMSSEGLAGITFTVSDKRPKSAHHRSSARQPKARDTTSQGSPLLRKAATSVTPTMLTSTSTKPPGANLQKGSFRKSTAWSEKHDATSTAKPRVRTDPNPRHGSVSPPKDASPSPPRYVAADGKQSPPRRDAHRTVALVVDSMHTVADIERVSGAKWDASHGFVHHKQAVTGAPPLSPRNTRGSVESSTDRRCQNPDTWVQPSTRNNKRVVGVGARHQRSMQQTKVNSARDSSDRPPQARWL</sequence>
<dbReference type="AlphaFoldDB" id="T0PRV2"/>
<dbReference type="InParanoid" id="T0PRV2"/>
<dbReference type="VEuPathDB" id="FungiDB:SDRG_17184"/>
<feature type="compositionally biased region" description="Polar residues" evidence="1">
    <location>
        <begin position="191"/>
        <end position="200"/>
    </location>
</feature>
<dbReference type="RefSeq" id="XP_008621643.1">
    <property type="nucleotide sequence ID" value="XM_008623421.1"/>
</dbReference>
<feature type="compositionally biased region" description="Polar residues" evidence="1">
    <location>
        <begin position="208"/>
        <end position="218"/>
    </location>
</feature>
<feature type="region of interest" description="Disordered" evidence="1">
    <location>
        <begin position="1"/>
        <end position="145"/>
    </location>
</feature>
<proteinExistence type="predicted"/>
<dbReference type="EMBL" id="JH767341">
    <property type="protein sequence ID" value="EQC24926.1"/>
    <property type="molecule type" value="Genomic_DNA"/>
</dbReference>
<name>T0PRV2_SAPDV</name>
<dbReference type="OMA" id="CQITETW"/>